<name>A0ABV7QA86_9PSEU</name>
<feature type="transmembrane region" description="Helical" evidence="2">
    <location>
        <begin position="46"/>
        <end position="67"/>
    </location>
</feature>
<sequence length="207" mass="22547">MRTVISRVKGFYGAHPLHLLALLGCFALAGYAALQTAADRQWPLMLVWFLAAVIGHDLVLFPIYALADRSLTTVLHAIRPARRTAPPVPAVNYLRLPALAAGLLFLLFFPGIIEQGQDTYLAATGQTQQPYLARWLLLAAALFAISAIAYAVRLGRERDRRTRGRKRPNVEAPPNEPPGNASHQRRGGSASARPGRTRAPGQSEEAP</sequence>
<feature type="compositionally biased region" description="Low complexity" evidence="1">
    <location>
        <begin position="187"/>
        <end position="201"/>
    </location>
</feature>
<dbReference type="EMBL" id="JBHRWI010000012">
    <property type="protein sequence ID" value="MFC3510225.1"/>
    <property type="molecule type" value="Genomic_DNA"/>
</dbReference>
<keyword evidence="2" id="KW-0472">Membrane</keyword>
<dbReference type="RefSeq" id="WP_377868194.1">
    <property type="nucleotide sequence ID" value="NZ_JBHMAY010000005.1"/>
</dbReference>
<protein>
    <recommendedName>
        <fullName evidence="5">Lipoprotein</fullName>
    </recommendedName>
</protein>
<evidence type="ECO:0008006" key="5">
    <source>
        <dbReference type="Google" id="ProtNLM"/>
    </source>
</evidence>
<feature type="transmembrane region" description="Helical" evidence="2">
    <location>
        <begin position="132"/>
        <end position="152"/>
    </location>
</feature>
<dbReference type="PROSITE" id="PS51257">
    <property type="entry name" value="PROKAR_LIPOPROTEIN"/>
    <property type="match status" value="1"/>
</dbReference>
<evidence type="ECO:0000313" key="3">
    <source>
        <dbReference type="EMBL" id="MFC3510225.1"/>
    </source>
</evidence>
<evidence type="ECO:0000256" key="1">
    <source>
        <dbReference type="SAM" id="MobiDB-lite"/>
    </source>
</evidence>
<organism evidence="3 4">
    <name type="scientific">Amycolatopsis halotolerans</name>
    <dbReference type="NCBI Taxonomy" id="330083"/>
    <lineage>
        <taxon>Bacteria</taxon>
        <taxon>Bacillati</taxon>
        <taxon>Actinomycetota</taxon>
        <taxon>Actinomycetes</taxon>
        <taxon>Pseudonocardiales</taxon>
        <taxon>Pseudonocardiaceae</taxon>
        <taxon>Amycolatopsis</taxon>
    </lineage>
</organism>
<accession>A0ABV7QA86</accession>
<reference evidence="4" key="1">
    <citation type="journal article" date="2019" name="Int. J. Syst. Evol. Microbiol.">
        <title>The Global Catalogue of Microorganisms (GCM) 10K type strain sequencing project: providing services to taxonomists for standard genome sequencing and annotation.</title>
        <authorList>
            <consortium name="The Broad Institute Genomics Platform"/>
            <consortium name="The Broad Institute Genome Sequencing Center for Infectious Disease"/>
            <person name="Wu L."/>
            <person name="Ma J."/>
        </authorList>
    </citation>
    <scope>NUCLEOTIDE SEQUENCE [LARGE SCALE GENOMIC DNA]</scope>
    <source>
        <strain evidence="4">CGMCC 4.7682</strain>
    </source>
</reference>
<evidence type="ECO:0000256" key="2">
    <source>
        <dbReference type="SAM" id="Phobius"/>
    </source>
</evidence>
<feature type="transmembrane region" description="Helical" evidence="2">
    <location>
        <begin position="88"/>
        <end position="112"/>
    </location>
</feature>
<evidence type="ECO:0000313" key="4">
    <source>
        <dbReference type="Proteomes" id="UP001595764"/>
    </source>
</evidence>
<keyword evidence="4" id="KW-1185">Reference proteome</keyword>
<feature type="region of interest" description="Disordered" evidence="1">
    <location>
        <begin position="158"/>
        <end position="207"/>
    </location>
</feature>
<keyword evidence="2" id="KW-1133">Transmembrane helix</keyword>
<gene>
    <name evidence="3" type="ORF">ACFORO_08635</name>
</gene>
<feature type="transmembrane region" description="Helical" evidence="2">
    <location>
        <begin position="12"/>
        <end position="34"/>
    </location>
</feature>
<keyword evidence="2" id="KW-0812">Transmembrane</keyword>
<comment type="caution">
    <text evidence="3">The sequence shown here is derived from an EMBL/GenBank/DDBJ whole genome shotgun (WGS) entry which is preliminary data.</text>
</comment>
<dbReference type="Proteomes" id="UP001595764">
    <property type="component" value="Unassembled WGS sequence"/>
</dbReference>
<proteinExistence type="predicted"/>